<sequence length="238" mass="25424">MIDMCRQDRSALQFDHKTVSRPVLKDYNWLTKKHDAQVAACYCGQGSSTSVLLAGLSQLLPHPFEQHFCGPGHSESEPHNDTHGPIVPGGSIGHHELRTIALTTLLTTRPQIQKSSHSDIYLQNSLYRHCKQLSILHDDADDADADDVDDAAADAAADADDEDDDDFADGDIDCADGDDDDDDDDDAAVAAAAAAADDNDDDDNDAAAAADDDDDDYYYDYDYANGDGDDIGEGGGGG</sequence>
<comment type="caution">
    <text evidence="2">The sequence shown here is derived from an EMBL/GenBank/DDBJ whole genome shotgun (WGS) entry which is preliminary data.</text>
</comment>
<reference evidence="2" key="1">
    <citation type="journal article" date="2019" name="bioRxiv">
        <title>The Genome of the Zebra Mussel, Dreissena polymorpha: A Resource for Invasive Species Research.</title>
        <authorList>
            <person name="McCartney M.A."/>
            <person name="Auch B."/>
            <person name="Kono T."/>
            <person name="Mallez S."/>
            <person name="Zhang Y."/>
            <person name="Obille A."/>
            <person name="Becker A."/>
            <person name="Abrahante J.E."/>
            <person name="Garbe J."/>
            <person name="Badalamenti J.P."/>
            <person name="Herman A."/>
            <person name="Mangelson H."/>
            <person name="Liachko I."/>
            <person name="Sullivan S."/>
            <person name="Sone E.D."/>
            <person name="Koren S."/>
            <person name="Silverstein K.A.T."/>
            <person name="Beckman K.B."/>
            <person name="Gohl D.M."/>
        </authorList>
    </citation>
    <scope>NUCLEOTIDE SEQUENCE</scope>
    <source>
        <strain evidence="2">Duluth1</strain>
        <tissue evidence="2">Whole animal</tissue>
    </source>
</reference>
<feature type="region of interest" description="Disordered" evidence="1">
    <location>
        <begin position="150"/>
        <end position="238"/>
    </location>
</feature>
<dbReference type="AlphaFoldDB" id="A0A9D3YPH1"/>
<proteinExistence type="predicted"/>
<reference evidence="2" key="2">
    <citation type="submission" date="2020-11" db="EMBL/GenBank/DDBJ databases">
        <authorList>
            <person name="McCartney M.A."/>
            <person name="Auch B."/>
            <person name="Kono T."/>
            <person name="Mallez S."/>
            <person name="Becker A."/>
            <person name="Gohl D.M."/>
            <person name="Silverstein K.A.T."/>
            <person name="Koren S."/>
            <person name="Bechman K.B."/>
            <person name="Herman A."/>
            <person name="Abrahante J.E."/>
            <person name="Garbe J."/>
        </authorList>
    </citation>
    <scope>NUCLEOTIDE SEQUENCE</scope>
    <source>
        <strain evidence="2">Duluth1</strain>
        <tissue evidence="2">Whole animal</tissue>
    </source>
</reference>
<feature type="region of interest" description="Disordered" evidence="1">
    <location>
        <begin position="71"/>
        <end position="91"/>
    </location>
</feature>
<name>A0A9D3YPH1_DREPO</name>
<evidence type="ECO:0000313" key="3">
    <source>
        <dbReference type="Proteomes" id="UP000828390"/>
    </source>
</evidence>
<dbReference type="Proteomes" id="UP000828390">
    <property type="component" value="Unassembled WGS sequence"/>
</dbReference>
<protein>
    <submittedName>
        <fullName evidence="2">Uncharacterized protein</fullName>
    </submittedName>
</protein>
<accession>A0A9D3YPH1</accession>
<feature type="compositionally biased region" description="Acidic residues" evidence="1">
    <location>
        <begin position="150"/>
        <end position="187"/>
    </location>
</feature>
<dbReference type="EMBL" id="JAIWYP010000015">
    <property type="protein sequence ID" value="KAH3701878.1"/>
    <property type="molecule type" value="Genomic_DNA"/>
</dbReference>
<organism evidence="2 3">
    <name type="scientific">Dreissena polymorpha</name>
    <name type="common">Zebra mussel</name>
    <name type="synonym">Mytilus polymorpha</name>
    <dbReference type="NCBI Taxonomy" id="45954"/>
    <lineage>
        <taxon>Eukaryota</taxon>
        <taxon>Metazoa</taxon>
        <taxon>Spiralia</taxon>
        <taxon>Lophotrochozoa</taxon>
        <taxon>Mollusca</taxon>
        <taxon>Bivalvia</taxon>
        <taxon>Autobranchia</taxon>
        <taxon>Heteroconchia</taxon>
        <taxon>Euheterodonta</taxon>
        <taxon>Imparidentia</taxon>
        <taxon>Neoheterodontei</taxon>
        <taxon>Myida</taxon>
        <taxon>Dreissenoidea</taxon>
        <taxon>Dreissenidae</taxon>
        <taxon>Dreissena</taxon>
    </lineage>
</organism>
<evidence type="ECO:0000313" key="2">
    <source>
        <dbReference type="EMBL" id="KAH3701878.1"/>
    </source>
</evidence>
<keyword evidence="3" id="KW-1185">Reference proteome</keyword>
<evidence type="ECO:0000256" key="1">
    <source>
        <dbReference type="SAM" id="MobiDB-lite"/>
    </source>
</evidence>
<feature type="compositionally biased region" description="Acidic residues" evidence="1">
    <location>
        <begin position="197"/>
        <end position="219"/>
    </location>
</feature>
<gene>
    <name evidence="2" type="ORF">DPMN_076874</name>
</gene>